<dbReference type="PROSITE" id="PS51257">
    <property type="entry name" value="PROKAR_LIPOPROTEIN"/>
    <property type="match status" value="1"/>
</dbReference>
<accession>A0AAW1NSK7</accession>
<sequence>MWRLALGVAASVGPFAAGVAIGAGACYAYQRFRKHPVQEPKEEADLPVASSGAQEAARPAAGPAIHRVHSVSTEPLPFTTSAVNTAIHTSTTTPKGAWRMDITIPATLRPAAEPRMTARKRVAPRPHPRRLHRPRVPTCHHSTLLHWRLSGRAGNLRARSCMVGGHLSLPQPAMTAEISAPWPHLTLSQMLCVFVRLALKIERAMGLSVSRPIVTPLPPVPAWPHALRALCQAAAFSIGGGGAQAKQSTHGVQLLRGADLQRHEDINFFSPPDHPPINSSLAAWQEGVATNREPGACQRIMHGRRGAHMCSARLHGQAAPATCPPDGSSGSFVPAAFCTMASGVG</sequence>
<protein>
    <submittedName>
        <fullName evidence="2">Uncharacterized protein</fullName>
    </submittedName>
</protein>
<gene>
    <name evidence="2" type="ORF">WJX73_007904</name>
</gene>
<evidence type="ECO:0000256" key="1">
    <source>
        <dbReference type="SAM" id="MobiDB-lite"/>
    </source>
</evidence>
<feature type="region of interest" description="Disordered" evidence="1">
    <location>
        <begin position="114"/>
        <end position="135"/>
    </location>
</feature>
<evidence type="ECO:0000313" key="2">
    <source>
        <dbReference type="EMBL" id="KAK9797412.1"/>
    </source>
</evidence>
<feature type="compositionally biased region" description="Basic residues" evidence="1">
    <location>
        <begin position="117"/>
        <end position="135"/>
    </location>
</feature>
<name>A0AAW1NSK7_9CHLO</name>
<comment type="caution">
    <text evidence="2">The sequence shown here is derived from an EMBL/GenBank/DDBJ whole genome shotgun (WGS) entry which is preliminary data.</text>
</comment>
<dbReference type="AlphaFoldDB" id="A0AAW1NSK7"/>
<keyword evidence="3" id="KW-1185">Reference proteome</keyword>
<organism evidence="2 3">
    <name type="scientific">Symbiochloris irregularis</name>
    <dbReference type="NCBI Taxonomy" id="706552"/>
    <lineage>
        <taxon>Eukaryota</taxon>
        <taxon>Viridiplantae</taxon>
        <taxon>Chlorophyta</taxon>
        <taxon>core chlorophytes</taxon>
        <taxon>Trebouxiophyceae</taxon>
        <taxon>Trebouxiales</taxon>
        <taxon>Trebouxiaceae</taxon>
        <taxon>Symbiochloris</taxon>
    </lineage>
</organism>
<dbReference type="EMBL" id="JALJOQ010000107">
    <property type="protein sequence ID" value="KAK9797412.1"/>
    <property type="molecule type" value="Genomic_DNA"/>
</dbReference>
<proteinExistence type="predicted"/>
<dbReference type="Proteomes" id="UP001465755">
    <property type="component" value="Unassembled WGS sequence"/>
</dbReference>
<evidence type="ECO:0000313" key="3">
    <source>
        <dbReference type="Proteomes" id="UP001465755"/>
    </source>
</evidence>
<reference evidence="2 3" key="1">
    <citation type="journal article" date="2024" name="Nat. Commun.">
        <title>Phylogenomics reveals the evolutionary origins of lichenization in chlorophyte algae.</title>
        <authorList>
            <person name="Puginier C."/>
            <person name="Libourel C."/>
            <person name="Otte J."/>
            <person name="Skaloud P."/>
            <person name="Haon M."/>
            <person name="Grisel S."/>
            <person name="Petersen M."/>
            <person name="Berrin J.G."/>
            <person name="Delaux P.M."/>
            <person name="Dal Grande F."/>
            <person name="Keller J."/>
        </authorList>
    </citation>
    <scope>NUCLEOTIDE SEQUENCE [LARGE SCALE GENOMIC DNA]</scope>
    <source>
        <strain evidence="2 3">SAG 2036</strain>
    </source>
</reference>